<dbReference type="Proteomes" id="UP001056730">
    <property type="component" value="Chromosome"/>
</dbReference>
<dbReference type="InterPro" id="IPR036166">
    <property type="entry name" value="YxeA-like_sf"/>
</dbReference>
<dbReference type="KEGG" id="lfo:LMK00_06020"/>
<proteinExistence type="predicted"/>
<dbReference type="Gene3D" id="2.40.50.480">
    <property type="match status" value="1"/>
</dbReference>
<dbReference type="AlphaFoldDB" id="A0A9Q9D5X3"/>
<evidence type="ECO:0000313" key="2">
    <source>
        <dbReference type="Proteomes" id="UP001056730"/>
    </source>
</evidence>
<name>A0A9Q9D5X3_9LACT</name>
<dbReference type="RefSeq" id="WP_252175026.1">
    <property type="nucleotide sequence ID" value="NZ_CP086395.1"/>
</dbReference>
<dbReference type="SUPFAM" id="SSF159121">
    <property type="entry name" value="BC4932-like"/>
    <property type="match status" value="1"/>
</dbReference>
<evidence type="ECO:0000313" key="1">
    <source>
        <dbReference type="EMBL" id="USJ19387.1"/>
    </source>
</evidence>
<dbReference type="NCBIfam" id="TIGR01655">
    <property type="entry name" value="yxeA_fam"/>
    <property type="match status" value="1"/>
</dbReference>
<gene>
    <name evidence="1" type="ORF">LMK00_06020</name>
</gene>
<dbReference type="EMBL" id="CP086395">
    <property type="protein sequence ID" value="USJ19387.1"/>
    <property type="molecule type" value="Genomic_DNA"/>
</dbReference>
<organism evidence="1 2">
    <name type="scientific">Lactococcus formosensis</name>
    <dbReference type="NCBI Taxonomy" id="1281486"/>
    <lineage>
        <taxon>Bacteria</taxon>
        <taxon>Bacillati</taxon>
        <taxon>Bacillota</taxon>
        <taxon>Bacilli</taxon>
        <taxon>Lactobacillales</taxon>
        <taxon>Streptococcaceae</taxon>
        <taxon>Lactococcus</taxon>
    </lineage>
</organism>
<sequence>MKRFIGLTVISIIFCGGYFAFKHILNTTDYYARVTLENKMAPERQTYDAESENVYLFKSSNSKGEFKDICLRTEPLREGVYIMAHVNHDKVVRWNIVEERSVPPKALEKIKL</sequence>
<protein>
    <submittedName>
        <fullName evidence="1">YxeA family protein</fullName>
    </submittedName>
</protein>
<dbReference type="InterPro" id="IPR006542">
    <property type="entry name" value="DUF1093"/>
</dbReference>
<reference evidence="1" key="1">
    <citation type="journal article" date="2022" name="Front. Microbiol.">
        <title>Feed Insects as a Reservoir of Granadaene-Producing Lactococci.</title>
        <authorList>
            <person name="Neuzil-Bunesova V."/>
            <person name="Ramirez Garcia A."/>
            <person name="Modrackova N."/>
            <person name="Makovska M."/>
            <person name="Sabolova M."/>
            <person name="Sproer C."/>
            <person name="Bunk B."/>
            <person name="Blom J."/>
            <person name="Schwab C."/>
        </authorList>
    </citation>
    <scope>NUCLEOTIDE SEQUENCE</scope>
    <source>
        <strain evidence="1">I4/6O</strain>
    </source>
</reference>
<accession>A0A9Q9D5X3</accession>